<accession>A0ABD0KET8</accession>
<gene>
    <name evidence="2" type="ORF">BaRGS_00023115</name>
</gene>
<feature type="region of interest" description="Disordered" evidence="1">
    <location>
        <begin position="29"/>
        <end position="69"/>
    </location>
</feature>
<feature type="non-terminal residue" evidence="2">
    <location>
        <position position="1"/>
    </location>
</feature>
<evidence type="ECO:0000256" key="1">
    <source>
        <dbReference type="SAM" id="MobiDB-lite"/>
    </source>
</evidence>
<sequence>WWNDPLTLGRWIQQLIQNTGSSLTLWNEVAGNTPDPARRVNRPLTESEDSDLRTPQSVREAVSPIPSLI</sequence>
<keyword evidence="3" id="KW-1185">Reference proteome</keyword>
<dbReference type="Proteomes" id="UP001519460">
    <property type="component" value="Unassembled WGS sequence"/>
</dbReference>
<comment type="caution">
    <text evidence="2">The sequence shown here is derived from an EMBL/GenBank/DDBJ whole genome shotgun (WGS) entry which is preliminary data.</text>
</comment>
<organism evidence="2 3">
    <name type="scientific">Batillaria attramentaria</name>
    <dbReference type="NCBI Taxonomy" id="370345"/>
    <lineage>
        <taxon>Eukaryota</taxon>
        <taxon>Metazoa</taxon>
        <taxon>Spiralia</taxon>
        <taxon>Lophotrochozoa</taxon>
        <taxon>Mollusca</taxon>
        <taxon>Gastropoda</taxon>
        <taxon>Caenogastropoda</taxon>
        <taxon>Sorbeoconcha</taxon>
        <taxon>Cerithioidea</taxon>
        <taxon>Batillariidae</taxon>
        <taxon>Batillaria</taxon>
    </lineage>
</organism>
<dbReference type="AlphaFoldDB" id="A0ABD0KET8"/>
<name>A0ABD0KET8_9CAEN</name>
<proteinExistence type="predicted"/>
<dbReference type="EMBL" id="JACVVK020000191">
    <property type="protein sequence ID" value="KAK7485666.1"/>
    <property type="molecule type" value="Genomic_DNA"/>
</dbReference>
<evidence type="ECO:0000313" key="2">
    <source>
        <dbReference type="EMBL" id="KAK7485666.1"/>
    </source>
</evidence>
<protein>
    <submittedName>
        <fullName evidence="2">Uncharacterized protein</fullName>
    </submittedName>
</protein>
<evidence type="ECO:0000313" key="3">
    <source>
        <dbReference type="Proteomes" id="UP001519460"/>
    </source>
</evidence>
<reference evidence="2 3" key="1">
    <citation type="journal article" date="2023" name="Sci. Data">
        <title>Genome assembly of the Korean intertidal mud-creeper Batillaria attramentaria.</title>
        <authorList>
            <person name="Patra A.K."/>
            <person name="Ho P.T."/>
            <person name="Jun S."/>
            <person name="Lee S.J."/>
            <person name="Kim Y."/>
            <person name="Won Y.J."/>
        </authorList>
    </citation>
    <scope>NUCLEOTIDE SEQUENCE [LARGE SCALE GENOMIC DNA]</scope>
    <source>
        <strain evidence="2">Wonlab-2016</strain>
    </source>
</reference>